<dbReference type="Proteomes" id="UP000318571">
    <property type="component" value="Chromosome 4"/>
</dbReference>
<keyword evidence="2 4" id="KW-0853">WD repeat</keyword>
<feature type="compositionally biased region" description="Low complexity" evidence="5">
    <location>
        <begin position="452"/>
        <end position="472"/>
    </location>
</feature>
<feature type="compositionally biased region" description="Low complexity" evidence="5">
    <location>
        <begin position="265"/>
        <end position="288"/>
    </location>
</feature>
<feature type="region of interest" description="Disordered" evidence="5">
    <location>
        <begin position="133"/>
        <end position="210"/>
    </location>
</feature>
<organism evidence="6 7">
    <name type="scientific">Tigriopus californicus</name>
    <name type="common">Marine copepod</name>
    <dbReference type="NCBI Taxonomy" id="6832"/>
    <lineage>
        <taxon>Eukaryota</taxon>
        <taxon>Metazoa</taxon>
        <taxon>Ecdysozoa</taxon>
        <taxon>Arthropoda</taxon>
        <taxon>Crustacea</taxon>
        <taxon>Multicrustacea</taxon>
        <taxon>Hexanauplia</taxon>
        <taxon>Copepoda</taxon>
        <taxon>Harpacticoida</taxon>
        <taxon>Harpacticidae</taxon>
        <taxon>Tigriopus</taxon>
    </lineage>
</organism>
<dbReference type="EMBL" id="VCGU01000011">
    <property type="protein sequence ID" value="TRY67699.1"/>
    <property type="molecule type" value="Genomic_DNA"/>
</dbReference>
<keyword evidence="7" id="KW-1185">Reference proteome</keyword>
<feature type="compositionally biased region" description="Basic and acidic residues" evidence="5">
    <location>
        <begin position="1"/>
        <end position="15"/>
    </location>
</feature>
<reference evidence="6 7" key="1">
    <citation type="journal article" date="2018" name="Nat. Ecol. Evol.">
        <title>Genomic signatures of mitonuclear coevolution across populations of Tigriopus californicus.</title>
        <authorList>
            <person name="Barreto F.S."/>
            <person name="Watson E.T."/>
            <person name="Lima T.G."/>
            <person name="Willett C.S."/>
            <person name="Edmands S."/>
            <person name="Li W."/>
            <person name="Burton R.S."/>
        </authorList>
    </citation>
    <scope>NUCLEOTIDE SEQUENCE [LARGE SCALE GENOMIC DNA]</scope>
    <source>
        <strain evidence="6 7">San Diego</strain>
    </source>
</reference>
<feature type="compositionally biased region" description="Acidic residues" evidence="5">
    <location>
        <begin position="140"/>
        <end position="153"/>
    </location>
</feature>
<name>A0A553NQN8_TIGCA</name>
<dbReference type="InterPro" id="IPR020472">
    <property type="entry name" value="WD40_PAC1"/>
</dbReference>
<dbReference type="Pfam" id="PF00400">
    <property type="entry name" value="WD40"/>
    <property type="match status" value="4"/>
</dbReference>
<feature type="repeat" description="WD" evidence="4">
    <location>
        <begin position="660"/>
        <end position="691"/>
    </location>
</feature>
<dbReference type="InterPro" id="IPR036322">
    <property type="entry name" value="WD40_repeat_dom_sf"/>
</dbReference>
<feature type="compositionally biased region" description="Basic and acidic residues" evidence="5">
    <location>
        <begin position="314"/>
        <end position="327"/>
    </location>
</feature>
<dbReference type="PROSITE" id="PS50082">
    <property type="entry name" value="WD_REPEATS_2"/>
    <property type="match status" value="3"/>
</dbReference>
<feature type="compositionally biased region" description="Gly residues" evidence="5">
    <location>
        <begin position="423"/>
        <end position="437"/>
    </location>
</feature>
<evidence type="ECO:0000313" key="7">
    <source>
        <dbReference type="Proteomes" id="UP000318571"/>
    </source>
</evidence>
<feature type="compositionally biased region" description="Low complexity" evidence="5">
    <location>
        <begin position="45"/>
        <end position="63"/>
    </location>
</feature>
<dbReference type="STRING" id="6832.A0A553NQN8"/>
<dbReference type="PRINTS" id="PR00320">
    <property type="entry name" value="GPROTEINBRPT"/>
</dbReference>
<dbReference type="InterPro" id="IPR015943">
    <property type="entry name" value="WD40/YVTN_repeat-like_dom_sf"/>
</dbReference>
<dbReference type="PANTHER" id="PTHR14221">
    <property type="entry name" value="WD REPEAT DOMAIN 44"/>
    <property type="match status" value="1"/>
</dbReference>
<dbReference type="AlphaFoldDB" id="A0A553NQN8"/>
<evidence type="ECO:0000256" key="1">
    <source>
        <dbReference type="ARBA" id="ARBA00021207"/>
    </source>
</evidence>
<evidence type="ECO:0000256" key="4">
    <source>
        <dbReference type="PROSITE-ProRule" id="PRU00221"/>
    </source>
</evidence>
<dbReference type="PROSITE" id="PS50294">
    <property type="entry name" value="WD_REPEATS_REGION"/>
    <property type="match status" value="3"/>
</dbReference>
<evidence type="ECO:0000256" key="3">
    <source>
        <dbReference type="ARBA" id="ARBA00022737"/>
    </source>
</evidence>
<feature type="region of interest" description="Disordered" evidence="5">
    <location>
        <begin position="265"/>
        <end position="473"/>
    </location>
</feature>
<protein>
    <recommendedName>
        <fullName evidence="1">WD repeat-containing protein 44</fullName>
    </recommendedName>
</protein>
<feature type="compositionally biased region" description="Low complexity" evidence="5">
    <location>
        <begin position="363"/>
        <end position="374"/>
    </location>
</feature>
<dbReference type="PANTHER" id="PTHR14221:SF0">
    <property type="entry name" value="WD REPEAT-CONTAINING PROTEIN 44"/>
    <property type="match status" value="1"/>
</dbReference>
<keyword evidence="3" id="KW-0677">Repeat</keyword>
<dbReference type="SUPFAM" id="SSF50978">
    <property type="entry name" value="WD40 repeat-like"/>
    <property type="match status" value="1"/>
</dbReference>
<feature type="region of interest" description="Disordered" evidence="5">
    <location>
        <begin position="540"/>
        <end position="571"/>
    </location>
</feature>
<accession>A0A553NQN8</accession>
<dbReference type="InterPro" id="IPR001680">
    <property type="entry name" value="WD40_rpt"/>
</dbReference>
<feature type="region of interest" description="Disordered" evidence="5">
    <location>
        <begin position="588"/>
        <end position="634"/>
    </location>
</feature>
<feature type="compositionally biased region" description="Low complexity" evidence="5">
    <location>
        <begin position="394"/>
        <end position="409"/>
    </location>
</feature>
<comment type="caution">
    <text evidence="6">The sequence shown here is derived from an EMBL/GenBank/DDBJ whole genome shotgun (WGS) entry which is preliminary data.</text>
</comment>
<dbReference type="Gene3D" id="2.130.10.10">
    <property type="entry name" value="YVTN repeat-like/Quinoprotein amine dehydrogenase"/>
    <property type="match status" value="1"/>
</dbReference>
<gene>
    <name evidence="6" type="ORF">TCAL_07227</name>
</gene>
<feature type="region of interest" description="Disordered" evidence="5">
    <location>
        <begin position="1006"/>
        <end position="1043"/>
    </location>
</feature>
<proteinExistence type="predicted"/>
<feature type="repeat" description="WD" evidence="4">
    <location>
        <begin position="748"/>
        <end position="781"/>
    </location>
</feature>
<feature type="region of interest" description="Disordered" evidence="5">
    <location>
        <begin position="1"/>
        <end position="106"/>
    </location>
</feature>
<feature type="repeat" description="WD" evidence="4">
    <location>
        <begin position="788"/>
        <end position="822"/>
    </location>
</feature>
<dbReference type="InterPro" id="IPR040324">
    <property type="entry name" value="WDR44/Dgr2"/>
</dbReference>
<feature type="compositionally biased region" description="Polar residues" evidence="5">
    <location>
        <begin position="375"/>
        <end position="385"/>
    </location>
</feature>
<feature type="compositionally biased region" description="Basic and acidic residues" evidence="5">
    <location>
        <begin position="182"/>
        <end position="194"/>
    </location>
</feature>
<sequence>MSEDVEAGHARDLRVESGSSSSDEFYDAMDQTPGRKSRGSSLKRGLGLTGPIITITSGSPSSSKEMTFDGAAKRKSSFSSSVPNSNTYPGSKPALPNFSSSSNNPMVLPEEIARELEEISKTDAERRRRLARLQKLQQEDRDDYSDFGDDEDIPSSAAAMRDDESLVEGSTESSVDGVYVEQKSHPFKVIEPDTRSTASETRSGRIYASDMGAISREASNRAEEESLAMHLASTSCRDGLKEDTTLVHSKSSVVVPDIVSSIQADFSASAGSSTKPLSSSSSTATVSKVSDEFSASAPSRPPRKKRQSLSQDNEESRAARFSHEDLGSRLPTTPGAIDELSPTSGAISKFYPPKISREESYHSLHSPPLSSSFSDQPTVVASTINPPERGASGRKGSMGSRRSFKSMISGSGGSAGRRSSSSGGNGGMPVPGVGIMGPGSSLGSSKGGSGGKRSSMGVGASSSMESGPGSISNQMNSLLLRTKSDSGQRYSEDDIMKQIKVKNLDTGEEMDLMQAEDQLPTSINPLSLHIMRLTSEYVSGDMHSKDSDSDSESLMSSVSGHTIGSKKKKSSTMKRLFGDALKKTSDAARSLASEATRRKSQQKDTLASTSSAKDMEKLGRLSTDINSPRDGGKNQTFKRIQAHKSGPFDFENIQFAQELATQHLGPIWCMRFSQCGQLLATAGKDTVLRIWVLKNSYDYFKDMRTRYNTDGQKSSPTNSYDVIADQDALFNTEDKRYHVFNERPFCSYQGHTSDVLDICWSKNYFILTSSMDKTVRLWHISRRECLCCFQHIDFVTALAFHPRNDQFFLSGSLDGKLRLWNIPDKKVTLWNEVDGNTKIITAANFIQNGKFAVAGTYDGRCIFYSTDQLKYYTMIHVRSTRGKNSQGRKVTGIEPMPGEDKILVTSNDSRIRIYDLRDLSLTCKFKGYTNNSSQIRATFSHDGKYVTSGSENQCVFLWRTQHESTNLTSRKDRNSFYEAIKAHNAVVTCSVFAPNPPRILDQIQRNTDEESPEPTSENSGTSGGTLKASKEMSASRDPPQGYVLVSADYDGDVNVFYIFSKPKHSSLPSSAILGAKSSN</sequence>
<evidence type="ECO:0000256" key="5">
    <source>
        <dbReference type="SAM" id="MobiDB-lite"/>
    </source>
</evidence>
<dbReference type="FunFam" id="2.130.10.10:FF:000060">
    <property type="entry name" value="WD repeat-containing protein 44"/>
    <property type="match status" value="1"/>
</dbReference>
<dbReference type="SMART" id="SM00320">
    <property type="entry name" value="WD40"/>
    <property type="match status" value="7"/>
</dbReference>
<feature type="compositionally biased region" description="Polar residues" evidence="5">
    <location>
        <begin position="603"/>
        <end position="612"/>
    </location>
</feature>
<evidence type="ECO:0000256" key="2">
    <source>
        <dbReference type="ARBA" id="ARBA00022574"/>
    </source>
</evidence>
<evidence type="ECO:0000313" key="6">
    <source>
        <dbReference type="EMBL" id="TRY67699.1"/>
    </source>
</evidence>